<dbReference type="CDD" id="cd00200">
    <property type="entry name" value="WD40"/>
    <property type="match status" value="1"/>
</dbReference>
<dbReference type="SUPFAM" id="SSF50998">
    <property type="entry name" value="Quinoprotein alcohol dehydrogenase-like"/>
    <property type="match status" value="1"/>
</dbReference>
<dbReference type="Proteomes" id="UP000660611">
    <property type="component" value="Unassembled WGS sequence"/>
</dbReference>
<proteinExistence type="predicted"/>
<dbReference type="EMBL" id="BONQ01000129">
    <property type="protein sequence ID" value="GIG50359.1"/>
    <property type="molecule type" value="Genomic_DNA"/>
</dbReference>
<dbReference type="PROSITE" id="PS00678">
    <property type="entry name" value="WD_REPEATS_1"/>
    <property type="match status" value="3"/>
</dbReference>
<evidence type="ECO:0000313" key="4">
    <source>
        <dbReference type="EMBL" id="GIG50359.1"/>
    </source>
</evidence>
<feature type="repeat" description="WD" evidence="3">
    <location>
        <begin position="1263"/>
        <end position="1290"/>
    </location>
</feature>
<organism evidence="4 5">
    <name type="scientific">Dactylosporangium siamense</name>
    <dbReference type="NCBI Taxonomy" id="685454"/>
    <lineage>
        <taxon>Bacteria</taxon>
        <taxon>Bacillati</taxon>
        <taxon>Actinomycetota</taxon>
        <taxon>Actinomycetes</taxon>
        <taxon>Micromonosporales</taxon>
        <taxon>Micromonosporaceae</taxon>
        <taxon>Dactylosporangium</taxon>
    </lineage>
</organism>
<feature type="repeat" description="WD" evidence="3">
    <location>
        <begin position="1292"/>
        <end position="1335"/>
    </location>
</feature>
<dbReference type="PANTHER" id="PTHR22847">
    <property type="entry name" value="WD40 REPEAT PROTEIN"/>
    <property type="match status" value="1"/>
</dbReference>
<dbReference type="InterPro" id="IPR020472">
    <property type="entry name" value="WD40_PAC1"/>
</dbReference>
<feature type="repeat" description="WD" evidence="3">
    <location>
        <begin position="1070"/>
        <end position="1112"/>
    </location>
</feature>
<evidence type="ECO:0000313" key="5">
    <source>
        <dbReference type="Proteomes" id="UP000660611"/>
    </source>
</evidence>
<dbReference type="PRINTS" id="PR00320">
    <property type="entry name" value="GPROTEINBRPT"/>
</dbReference>
<dbReference type="InterPro" id="IPR036322">
    <property type="entry name" value="WD40_repeat_dom_sf"/>
</dbReference>
<sequence length="1414" mass="150948">MGGHRGSGRRALCIGLADFGRYEGEPPANALPALPFAHIRTRDVARSLARLGYDCDVVAPEALPDSNAVGGQVRAAITGGAAADVLVVYVVSHGHLAASGVYVIGPDGEYEESTNVAGWVAAIEDFPHKPRPTTLFLVDTCHAGAAARLEWLRAAGQGTRAWVIAATSGEGLAYDGIFSVAAGRVLQQIGDGEIDFYPAQDYVPFGHVVEHIRREVARLGGAAQTVCSTPVDGSPSPPFFPNRRPPLAGSLSPARRNADRAALPFLDLDVALDPAHFLDRASGLRAVDDRISAGCFTGRSNQLLHLNRWLAGGTGSICVVTGGPGSGKSALLGIVVCAGHGHLREETRPLWEHLGELAPHRVADMAAIHLRERTVAETVASLVRQLGLSASVTTAPDAVDAVLRRAAAPLIVVDALDEAVGQLGIIEDLLLPLARSRRPDGRQGCRLLVGMRPWDQFAPLRDLAADSDGLLDLDRIPIDELRTDLAVYLDDVLAFAPAYGSNQVRALRRELAQHVAAALTDADRDRGGEFLSAAMFANWLVQHHPDGIGQAGIAAVAARVPRGVPEMLEMDLSDRTDEPWLRPVLVAIAHAQGAGMPASVIRRLAPIYTDSAEQVDHLTAGEFDVVLKQVRFYLRSSPDDDGTTLYRIFHQGLIDQLRRDDDSLDALVDRLLVGAPQDESGARRWDAAEPYVRRHLARHAVDAGRLDELLDQGPTELEPLFNSARTARAASVAAVTRESARWGASPERAASWRDAQAINAVRYGQPQLARRLSRVANLPRPVWWPQWSTGSEVSPAARAVFTNPDGVVTSVDVAQVEGHPVAVAGTDSGWIRVWDMRTAQLVSSIQVSIPSIGRLVCGHVDGRPVAVASGTAGLVVIHDLTDGRPLIEVNATSYYRSPCIALAQVQGRPVLVVGYRGAAVVWDIRSRERTDLRLGNDARIVTAISCLTLAGVPIAVVASEGRQTSQGTISKWDLRTCSRIGDEFDIDEVKDITCAELNGRQVVICCSHDRVWMWDLHDNRPTGPAGTGHRGSLECLAYTYLDGVPVAITGDSYAVRLWDVAAGKQITAAMTGHVGAVSAVAAAQLDGFPIAVSAGDRTVRLWSTSPTETDQSVRVGHERPLRAVAVVPGPDAGTAVTAGVDRRIHRWSLDIGLPVGDLLPDHDSTVRAMTSTRFEGKPVLVTGSEDNSLRVWDLQSGVMTGQLAGIGGLVRAVTCVHHSGRTLVAAAVGDTIGILDLATLRLAGSSLRGHRSWIHALLCVELPDGPIVVSGSDDGTVRLWDIATRSQIGEPLTGHRGVVNALAGVVINGRQMILSGGTDGTARLWDIRPDQMREVRVVAQHKSAIYAVASTTLAGRPVAVIGDNGLWTYHLDRPGPANVFSLPHQVRAVTATDTGDIVVAYGNEVALFTKEQRE</sequence>
<evidence type="ECO:0008006" key="6">
    <source>
        <dbReference type="Google" id="ProtNLM"/>
    </source>
</evidence>
<dbReference type="InterPro" id="IPR015943">
    <property type="entry name" value="WD40/YVTN_repeat-like_dom_sf"/>
</dbReference>
<comment type="caution">
    <text evidence="4">The sequence shown here is derived from an EMBL/GenBank/DDBJ whole genome shotgun (WGS) entry which is preliminary data.</text>
</comment>
<dbReference type="PROSITE" id="PS50294">
    <property type="entry name" value="WD_REPEATS_REGION"/>
    <property type="match status" value="3"/>
</dbReference>
<dbReference type="Pfam" id="PF00400">
    <property type="entry name" value="WD40"/>
    <property type="match status" value="4"/>
</dbReference>
<dbReference type="PANTHER" id="PTHR22847:SF637">
    <property type="entry name" value="WD REPEAT DOMAIN 5B"/>
    <property type="match status" value="1"/>
</dbReference>
<dbReference type="InterPro" id="IPR001680">
    <property type="entry name" value="WD40_rpt"/>
</dbReference>
<dbReference type="InterPro" id="IPR011047">
    <property type="entry name" value="Quinoprotein_ADH-like_sf"/>
</dbReference>
<evidence type="ECO:0000256" key="2">
    <source>
        <dbReference type="ARBA" id="ARBA00022737"/>
    </source>
</evidence>
<dbReference type="Gene3D" id="2.130.10.10">
    <property type="entry name" value="YVTN repeat-like/Quinoprotein amine dehydrogenase"/>
    <property type="match status" value="3"/>
</dbReference>
<evidence type="ECO:0000256" key="1">
    <source>
        <dbReference type="ARBA" id="ARBA00022574"/>
    </source>
</evidence>
<gene>
    <name evidence="4" type="ORF">Dsi01nite_084000</name>
</gene>
<dbReference type="InterPro" id="IPR019775">
    <property type="entry name" value="WD40_repeat_CS"/>
</dbReference>
<dbReference type="PROSITE" id="PS50082">
    <property type="entry name" value="WD_REPEATS_2"/>
    <property type="match status" value="4"/>
</dbReference>
<name>A0A919PUB6_9ACTN</name>
<dbReference type="SMART" id="SM00320">
    <property type="entry name" value="WD40"/>
    <property type="match status" value="9"/>
</dbReference>
<accession>A0A919PUB6</accession>
<keyword evidence="5" id="KW-1185">Reference proteome</keyword>
<protein>
    <recommendedName>
        <fullName evidence="6">Peptidase C14 caspase domain-containing protein</fullName>
    </recommendedName>
</protein>
<reference evidence="4" key="1">
    <citation type="submission" date="2021-01" db="EMBL/GenBank/DDBJ databases">
        <title>Whole genome shotgun sequence of Dactylosporangium siamense NBRC 106093.</title>
        <authorList>
            <person name="Komaki H."/>
            <person name="Tamura T."/>
        </authorList>
    </citation>
    <scope>NUCLEOTIDE SEQUENCE</scope>
    <source>
        <strain evidence="4">NBRC 106093</strain>
    </source>
</reference>
<dbReference type="SUPFAM" id="SSF50978">
    <property type="entry name" value="WD40 repeat-like"/>
    <property type="match status" value="1"/>
</dbReference>
<evidence type="ECO:0000256" key="3">
    <source>
        <dbReference type="PROSITE-ProRule" id="PRU00221"/>
    </source>
</evidence>
<keyword evidence="1 3" id="KW-0853">WD repeat</keyword>
<keyword evidence="2" id="KW-0677">Repeat</keyword>
<feature type="repeat" description="WD" evidence="3">
    <location>
        <begin position="1159"/>
        <end position="1202"/>
    </location>
</feature>